<feature type="region of interest" description="Disordered" evidence="12">
    <location>
        <begin position="1805"/>
        <end position="1901"/>
    </location>
</feature>
<feature type="compositionally biased region" description="Basic and acidic residues" evidence="12">
    <location>
        <begin position="1815"/>
        <end position="1870"/>
    </location>
</feature>
<dbReference type="Pfam" id="PF00069">
    <property type="entry name" value="Pkinase"/>
    <property type="match status" value="1"/>
</dbReference>
<reference evidence="16" key="1">
    <citation type="submission" date="2025-08" db="UniProtKB">
        <authorList>
            <consortium name="Ensembl"/>
        </authorList>
    </citation>
    <scope>IDENTIFICATION</scope>
</reference>
<evidence type="ECO:0000256" key="12">
    <source>
        <dbReference type="SAM" id="MobiDB-lite"/>
    </source>
</evidence>
<evidence type="ECO:0000256" key="8">
    <source>
        <dbReference type="ARBA" id="ARBA00047899"/>
    </source>
</evidence>
<comment type="catalytic activity">
    <reaction evidence="9">
        <text>L-seryl-[protein] + ATP = O-phospho-L-seryl-[protein] + ADP + H(+)</text>
        <dbReference type="Rhea" id="RHEA:17989"/>
        <dbReference type="Rhea" id="RHEA-COMP:9863"/>
        <dbReference type="Rhea" id="RHEA-COMP:11604"/>
        <dbReference type="ChEBI" id="CHEBI:15378"/>
        <dbReference type="ChEBI" id="CHEBI:29999"/>
        <dbReference type="ChEBI" id="CHEBI:30616"/>
        <dbReference type="ChEBI" id="CHEBI:83421"/>
        <dbReference type="ChEBI" id="CHEBI:456216"/>
        <dbReference type="EC" id="2.7.11.1"/>
    </reaction>
</comment>
<dbReference type="PANTHER" id="PTHR22988:SF71">
    <property type="entry name" value="CITRON RHO-INTERACTING KINASE"/>
    <property type="match status" value="1"/>
</dbReference>
<dbReference type="Gene3D" id="2.30.29.30">
    <property type="entry name" value="Pleckstrin-homology domain (PH domain)/Phosphotyrosine-binding domain (PTB)"/>
    <property type="match status" value="1"/>
</dbReference>
<feature type="binding site" evidence="10">
    <location>
        <position position="127"/>
    </location>
    <ligand>
        <name>ATP</name>
        <dbReference type="ChEBI" id="CHEBI:30616"/>
    </ligand>
</feature>
<evidence type="ECO:0000256" key="9">
    <source>
        <dbReference type="ARBA" id="ARBA00048679"/>
    </source>
</evidence>
<dbReference type="Pfam" id="PF00780">
    <property type="entry name" value="CNH"/>
    <property type="match status" value="1"/>
</dbReference>
<feature type="domain" description="AGC-kinase C-terminal" evidence="15">
    <location>
        <begin position="363"/>
        <end position="434"/>
    </location>
</feature>
<dbReference type="PANTHER" id="PTHR22988">
    <property type="entry name" value="MYOTONIC DYSTROPHY S/T KINASE-RELATED"/>
    <property type="match status" value="1"/>
</dbReference>
<feature type="compositionally biased region" description="Low complexity" evidence="12">
    <location>
        <begin position="1335"/>
        <end position="1346"/>
    </location>
</feature>
<evidence type="ECO:0000256" key="1">
    <source>
        <dbReference type="ARBA" id="ARBA00012513"/>
    </source>
</evidence>
<dbReference type="PROSITE" id="PS50011">
    <property type="entry name" value="PROTEIN_KINASE_DOM"/>
    <property type="match status" value="1"/>
</dbReference>
<feature type="compositionally biased region" description="Basic and acidic residues" evidence="12">
    <location>
        <begin position="1348"/>
        <end position="1362"/>
    </location>
</feature>
<evidence type="ECO:0000256" key="5">
    <source>
        <dbReference type="ARBA" id="ARBA00022741"/>
    </source>
</evidence>
<dbReference type="InterPro" id="IPR011009">
    <property type="entry name" value="Kinase-like_dom_sf"/>
</dbReference>
<evidence type="ECO:0000256" key="7">
    <source>
        <dbReference type="ARBA" id="ARBA00022840"/>
    </source>
</evidence>
<dbReference type="InterPro" id="IPR011993">
    <property type="entry name" value="PH-like_dom_sf"/>
</dbReference>
<dbReference type="InterPro" id="IPR000719">
    <property type="entry name" value="Prot_kinase_dom"/>
</dbReference>
<dbReference type="InterPro" id="IPR008271">
    <property type="entry name" value="Ser/Thr_kinase_AS"/>
</dbReference>
<dbReference type="GO" id="GO:0005524">
    <property type="term" value="F:ATP binding"/>
    <property type="evidence" value="ECO:0007669"/>
    <property type="project" value="UniProtKB-UniRule"/>
</dbReference>
<gene>
    <name evidence="16" type="primary">LOC107734412</name>
</gene>
<keyword evidence="11" id="KW-0175">Coiled coil</keyword>
<accession>A0A673L7B2</accession>
<dbReference type="SMART" id="SM00036">
    <property type="entry name" value="CNH"/>
    <property type="match status" value="1"/>
</dbReference>
<evidence type="ECO:0000313" key="16">
    <source>
        <dbReference type="Ensembl" id="ENSSRHP00000074250.1"/>
    </source>
</evidence>
<keyword evidence="17" id="KW-1185">Reference proteome</keyword>
<sequence length="2034" mass="232632">MLKFKYGGHGSVKDLSAVDSITSCCARLNQLLQGKCSVSGSTGVNGVTRETLIDAFLLLYQECATPELMKIEHVANFVNKYSEVVAEVQDLLPGKKDFEVRGIVGRGHFSEVQVVKERATGDVYAMKIMDKTSLCSQDNVAFFEEERSILALNSSPWIPQLQHAFQDQHHVCLVMEFLPGGDLMALINRYEDQLDESMAQFYLAELVQAIHSVHQMGYVHRDIKPENVLIDRTGHIKLADFGSAARLTANRTVTSSKLPVGTQYFLAPEILSALNGGPTCSYGPESDWWSLGVIAYEMIYMKSPFADGTSTKTINNIKNFQRFLKFPEEPKVSAQFVDLLQSLLCGSRERLGYEGLRSHPFFSSINWTNLRHALPPFVPSLRSEDDTSNFEEPERPPRPAAAAQRDHPRTGFHGQDLPFVGWCFSRALSALAKSVGTGLNSPAKTNSMEKKLHLKSKELQDTQDKCHKMEQEISRFQRKMTDLESVLQQKDVELKASETQRSILEQDLATYITECSSLKRSLEQARVEVSQEDDKALQLLHDIREQSNKLQEIKEQEYHAQLEEMQVTIRQLEEDLSAARRRSDLYETELRESRQTSEELKRKAAEYQQRIQKAKEQGKAEVEELLSKLEKAVKASTEATELLQNIRQAKERLERELERLRSKSDPSDTLRRRLRETEEGRKTLENQVKRLEMVERRENKLKDDIQTKSQQIQQMAEKILELEENLRETQATAQRMEAHLVQKERLYEDKIKVLEAQMKADLADKECLEQKRAQHEEEAREKCKLISEQKATINAMDNKMKSLEQRIAELSEANKLAANSSIYTQKNMKAQEEMISELRQQKFYLESQAGKLEAQNAKLEEHLEKMSQQEQSRKSRILELETRLREMGLEHEEQKLEIKRQVTELTLSLQERESQISSLQAARHALESQLQQAKTELEETTAEAEEEITALRAHRDEIQRKFDALRDSCSVITDLEEQLTQLTQENAELNRQNFYLSKQLDELTVESEERLQLSQDVDRLRREVADREMHLNNQKQVHHVTLKTGVMMLKIQLVCKYFLYANILIFSLIGCPRLRADQRSTESRQAVELAVREHKAEIVALQQALKEQRLKAESLSDTLNDLEKKHAMLEMNARSLQQKLETERELKQRLMEEQGKLQQQMDLQKTHIFRLTQGLQDALDQTDLLKTERTDLEYQLENIQAVYSHEKVKMEGTISQQTKLIDFLQAKMDQPTKKKKGIFGRRREEVGVTANSAAAVSSQPAVPLQYGDMKAALENERVRCSELEEALQKMRIELRSLREEAAHFKAQEHMAPSTPASARQQILMSAIVKSPERQPNPSSLLNPSSSARRKESSTPEEKRRVTFESKYQHVVEGRALMKRKHTHNSHMGRSHRTRFDFENRETQAVEKAQDIPYVLKLESHPHTTCWPGQSLYFMAPSFPDKQRWVAVLESVVAGSRGSREKSEADSKLLGNSLLKLEGDDRLDINCTLPLTDQIVLVGSEEGLYALNVIKNSLTHIPGLDSVFQIQILKELDKLLMITGEERALCLVDIKRVKQSLAQSHLPAQPDLSPYVFEAVKGCHLFASGKIDTCMCICAAMPNKITILRFNDTLNKFCIRKEIETSEPCSCIHFTGYSIIIGTNKFYEIEMKQYVLEESVFHWCVCVSLFAEFGVFVDAYGRRSRSDDIKWSRLPLSFAYREPYLFVTYFNSLDVIEVQSHSALGPHAYAHLDIPNPRYLGPAISSGAVYLASSFQNKLRVICCKGNLSQEASAAEAQRNGSTRSPNKRGPPTYNEHISKRLAAMPAVQEGLHQPGTPHRYREARTEFRRDKSPARPLDREKSPGRLERSPGRMMDPRLDRSPGRVMDLRRERSPGTHTHTHTHSNTHTHTHSNTHTHTHSNTHTLKLTNIRSRLDEETLSTTSCSPGLTNTDHHTPIRPAFTKPHTHTLTYTHSHTHTHTHTHTHCLSHTHIHTHTHTLSHTHTHTHSSACRSSQFSCPSLCLLLFLPALSHNPRRQRSVRLDGKGIFVNLQNVTLIL</sequence>
<feature type="compositionally biased region" description="Polar residues" evidence="12">
    <location>
        <begin position="1915"/>
        <end position="1926"/>
    </location>
</feature>
<dbReference type="Ensembl" id="ENSSRHT00000076278.1">
    <property type="protein sequence ID" value="ENSSRHP00000074250.1"/>
    <property type="gene ID" value="ENSSRHG00000035651.1"/>
</dbReference>
<evidence type="ECO:0000256" key="6">
    <source>
        <dbReference type="ARBA" id="ARBA00022777"/>
    </source>
</evidence>
<dbReference type="FunFam" id="1.10.510.10:FF:000751">
    <property type="entry name" value="Non-specific serine/threonine protein kinase"/>
    <property type="match status" value="1"/>
</dbReference>
<evidence type="ECO:0000256" key="10">
    <source>
        <dbReference type="PROSITE-ProRule" id="PRU10141"/>
    </source>
</evidence>
<feature type="region of interest" description="Disordered" evidence="12">
    <location>
        <begin position="1913"/>
        <end position="1935"/>
    </location>
</feature>
<feature type="domain" description="CNH" evidence="14">
    <location>
        <begin position="1481"/>
        <end position="1742"/>
    </location>
</feature>
<evidence type="ECO:0000259" key="15">
    <source>
        <dbReference type="PROSITE" id="PS51285"/>
    </source>
</evidence>
<dbReference type="PROSITE" id="PS00108">
    <property type="entry name" value="PROTEIN_KINASE_ST"/>
    <property type="match status" value="1"/>
</dbReference>
<organism evidence="16 17">
    <name type="scientific">Sinocyclocheilus rhinocerous</name>
    <dbReference type="NCBI Taxonomy" id="307959"/>
    <lineage>
        <taxon>Eukaryota</taxon>
        <taxon>Metazoa</taxon>
        <taxon>Chordata</taxon>
        <taxon>Craniata</taxon>
        <taxon>Vertebrata</taxon>
        <taxon>Euteleostomi</taxon>
        <taxon>Actinopterygii</taxon>
        <taxon>Neopterygii</taxon>
        <taxon>Teleostei</taxon>
        <taxon>Ostariophysi</taxon>
        <taxon>Cypriniformes</taxon>
        <taxon>Cyprinidae</taxon>
        <taxon>Cyprininae</taxon>
        <taxon>Sinocyclocheilus</taxon>
    </lineage>
</organism>
<dbReference type="InterPro" id="IPR037708">
    <property type="entry name" value="CRIK_dom"/>
</dbReference>
<keyword evidence="5 10" id="KW-0547">Nucleotide-binding</keyword>
<name>A0A673L7B2_9TELE</name>
<evidence type="ECO:0000256" key="11">
    <source>
        <dbReference type="SAM" id="Coils"/>
    </source>
</evidence>
<dbReference type="Proteomes" id="UP000472270">
    <property type="component" value="Unassembled WGS sequence"/>
</dbReference>
<dbReference type="SMART" id="SM00220">
    <property type="entry name" value="S_TKc"/>
    <property type="match status" value="1"/>
</dbReference>
<feature type="region of interest" description="Disordered" evidence="12">
    <location>
        <begin position="382"/>
        <end position="410"/>
    </location>
</feature>
<dbReference type="GO" id="GO:0004674">
    <property type="term" value="F:protein serine/threonine kinase activity"/>
    <property type="evidence" value="ECO:0007669"/>
    <property type="project" value="UniProtKB-KW"/>
</dbReference>
<reference evidence="16" key="2">
    <citation type="submission" date="2025-09" db="UniProtKB">
        <authorList>
            <consortium name="Ensembl"/>
        </authorList>
    </citation>
    <scope>IDENTIFICATION</scope>
</reference>
<proteinExistence type="predicted"/>
<dbReference type="PROSITE" id="PS00107">
    <property type="entry name" value="PROTEIN_KINASE_ATP"/>
    <property type="match status" value="1"/>
</dbReference>
<dbReference type="CDD" id="cd05601">
    <property type="entry name" value="STKc_CRIK"/>
    <property type="match status" value="1"/>
</dbReference>
<keyword evidence="2" id="KW-0723">Serine/threonine-protein kinase</keyword>
<dbReference type="InterPro" id="IPR017441">
    <property type="entry name" value="Protein_kinase_ATP_BS"/>
</dbReference>
<dbReference type="Gene3D" id="1.10.510.10">
    <property type="entry name" value="Transferase(Phosphotransferase) domain 1"/>
    <property type="match status" value="1"/>
</dbReference>
<evidence type="ECO:0000259" key="13">
    <source>
        <dbReference type="PROSITE" id="PS50011"/>
    </source>
</evidence>
<feature type="region of interest" description="Disordered" evidence="12">
    <location>
        <begin position="657"/>
        <end position="676"/>
    </location>
</feature>
<dbReference type="PROSITE" id="PS51285">
    <property type="entry name" value="AGC_KINASE_CTER"/>
    <property type="match status" value="1"/>
</dbReference>
<evidence type="ECO:0000256" key="3">
    <source>
        <dbReference type="ARBA" id="ARBA00022553"/>
    </source>
</evidence>
<evidence type="ECO:0000259" key="14">
    <source>
        <dbReference type="PROSITE" id="PS50219"/>
    </source>
</evidence>
<keyword evidence="4" id="KW-0808">Transferase</keyword>
<protein>
    <recommendedName>
        <fullName evidence="1">non-specific serine/threonine protein kinase</fullName>
        <ecNumber evidence="1">2.7.11.1</ecNumber>
    </recommendedName>
</protein>
<dbReference type="InterPro" id="IPR001180">
    <property type="entry name" value="CNH_dom"/>
</dbReference>
<evidence type="ECO:0000313" key="17">
    <source>
        <dbReference type="Proteomes" id="UP000472270"/>
    </source>
</evidence>
<feature type="domain" description="Protein kinase" evidence="13">
    <location>
        <begin position="98"/>
        <end position="362"/>
    </location>
</feature>
<feature type="coiled-coil region" evidence="11">
    <location>
        <begin position="845"/>
        <end position="1023"/>
    </location>
</feature>
<keyword evidence="6" id="KW-0418">Kinase</keyword>
<keyword evidence="3" id="KW-0597">Phosphoprotein</keyword>
<evidence type="ECO:0000256" key="2">
    <source>
        <dbReference type="ARBA" id="ARBA00022527"/>
    </source>
</evidence>
<dbReference type="InterPro" id="IPR050839">
    <property type="entry name" value="Rho-assoc_Ser/Thr_Kinase"/>
</dbReference>
<feature type="region of interest" description="Disordered" evidence="12">
    <location>
        <begin position="1328"/>
        <end position="1362"/>
    </location>
</feature>
<dbReference type="GO" id="GO:0000281">
    <property type="term" value="P:mitotic cytokinesis"/>
    <property type="evidence" value="ECO:0007669"/>
    <property type="project" value="InterPro"/>
</dbReference>
<dbReference type="PROSITE" id="PS50219">
    <property type="entry name" value="CNH"/>
    <property type="match status" value="1"/>
</dbReference>
<keyword evidence="7 10" id="KW-0067">ATP-binding</keyword>
<evidence type="ECO:0000256" key="4">
    <source>
        <dbReference type="ARBA" id="ARBA00022679"/>
    </source>
</evidence>
<dbReference type="SUPFAM" id="SSF56112">
    <property type="entry name" value="Protein kinase-like (PK-like)"/>
    <property type="match status" value="1"/>
</dbReference>
<comment type="catalytic activity">
    <reaction evidence="8">
        <text>L-threonyl-[protein] + ATP = O-phospho-L-threonyl-[protein] + ADP + H(+)</text>
        <dbReference type="Rhea" id="RHEA:46608"/>
        <dbReference type="Rhea" id="RHEA-COMP:11060"/>
        <dbReference type="Rhea" id="RHEA-COMP:11605"/>
        <dbReference type="ChEBI" id="CHEBI:15378"/>
        <dbReference type="ChEBI" id="CHEBI:30013"/>
        <dbReference type="ChEBI" id="CHEBI:30616"/>
        <dbReference type="ChEBI" id="CHEBI:61977"/>
        <dbReference type="ChEBI" id="CHEBI:456216"/>
        <dbReference type="EC" id="2.7.11.1"/>
    </reaction>
</comment>
<dbReference type="InterPro" id="IPR000961">
    <property type="entry name" value="AGC-kinase_C"/>
</dbReference>
<feature type="coiled-coil region" evidence="11">
    <location>
        <begin position="1084"/>
        <end position="1160"/>
    </location>
</feature>
<dbReference type="EC" id="2.7.11.1" evidence="1"/>
<feature type="coiled-coil region" evidence="11">
    <location>
        <begin position="1266"/>
        <end position="1307"/>
    </location>
</feature>
<feature type="region of interest" description="Disordered" evidence="12">
    <location>
        <begin position="1769"/>
        <end position="1790"/>
    </location>
</feature>
<dbReference type="SMART" id="SM00133">
    <property type="entry name" value="S_TK_X"/>
    <property type="match status" value="1"/>
</dbReference>
<dbReference type="Gene3D" id="3.30.200.20">
    <property type="entry name" value="Phosphorylase Kinase, domain 1"/>
    <property type="match status" value="1"/>
</dbReference>
<feature type="compositionally biased region" description="Basic residues" evidence="12">
    <location>
        <begin position="1874"/>
        <end position="1896"/>
    </location>
</feature>